<dbReference type="PANTHER" id="PTHR36118">
    <property type="entry name" value="ION-TRANSLOCATING OXIDOREDUCTASE COMPLEX SUBUNIT G"/>
    <property type="match status" value="1"/>
</dbReference>
<dbReference type="GO" id="GO:0022900">
    <property type="term" value="P:electron transport chain"/>
    <property type="evidence" value="ECO:0007669"/>
    <property type="project" value="UniProtKB-UniRule"/>
</dbReference>
<comment type="subcellular location">
    <subcellularLocation>
        <location evidence="6">Cell inner membrane</location>
        <topology evidence="6">Single-pass membrane protein</topology>
    </subcellularLocation>
</comment>
<dbReference type="KEGG" id="pmaw:MACH26_30050"/>
<keyword evidence="6" id="KW-0997">Cell inner membrane</keyword>
<comment type="function">
    <text evidence="6">Part of a membrane-bound complex that couples electron transfer with translocation of ions across the membrane.</text>
</comment>
<reference evidence="9" key="1">
    <citation type="submission" date="2023-01" db="EMBL/GenBank/DDBJ databases">
        <title>Complete genome sequence of Planctobacterium marinum strain Dej080120_11.</title>
        <authorList>
            <person name="Ueki S."/>
            <person name="Maruyama F."/>
        </authorList>
    </citation>
    <scope>NUCLEOTIDE SEQUENCE</scope>
    <source>
        <strain evidence="9">Dej080120_11</strain>
    </source>
</reference>
<sequence>MIKGISRNGAILGGFTLATTMLIAITHWVTSPVIAKQVQSKALQTITEVFPANYWDNAIAQNCTVLNSPAGDEYKIYRSFLNQQPSGLVIEAVTKQGYGGNIKYLVSVIDNSKIGGVRVLEHKETPGLGDKIELRISDWIHAFDNQATAAVSRPDWAVKKDGGRFDQFTGATITPRALVNGVKDTVTFVQENYQAIFDLPNQCNAAKDTAND</sequence>
<feature type="transmembrane region" description="Helical" evidence="7">
    <location>
        <begin position="12"/>
        <end position="30"/>
    </location>
</feature>
<evidence type="ECO:0000256" key="2">
    <source>
        <dbReference type="ARBA" id="ARBA00022553"/>
    </source>
</evidence>
<dbReference type="SMART" id="SM00900">
    <property type="entry name" value="FMN_bind"/>
    <property type="match status" value="1"/>
</dbReference>
<keyword evidence="6 7" id="KW-0812">Transmembrane</keyword>
<evidence type="ECO:0000256" key="3">
    <source>
        <dbReference type="ARBA" id="ARBA00022630"/>
    </source>
</evidence>
<feature type="domain" description="FMN-binding" evidence="8">
    <location>
        <begin position="97"/>
        <end position="189"/>
    </location>
</feature>
<name>A0AA48HT34_9ALTE</name>
<dbReference type="PIRSF" id="PIRSF006091">
    <property type="entry name" value="E_trnsport_RnfG"/>
    <property type="match status" value="1"/>
</dbReference>
<evidence type="ECO:0000313" key="9">
    <source>
        <dbReference type="EMBL" id="BDX07484.1"/>
    </source>
</evidence>
<keyword evidence="3 6" id="KW-0285">Flavoprotein</keyword>
<evidence type="ECO:0000256" key="1">
    <source>
        <dbReference type="ARBA" id="ARBA00022448"/>
    </source>
</evidence>
<dbReference type="RefSeq" id="WP_338293507.1">
    <property type="nucleotide sequence ID" value="NZ_AP027272.1"/>
</dbReference>
<evidence type="ECO:0000256" key="6">
    <source>
        <dbReference type="HAMAP-Rule" id="MF_00479"/>
    </source>
</evidence>
<evidence type="ECO:0000256" key="4">
    <source>
        <dbReference type="ARBA" id="ARBA00022643"/>
    </source>
</evidence>
<evidence type="ECO:0000313" key="10">
    <source>
        <dbReference type="Proteomes" id="UP001333710"/>
    </source>
</evidence>
<comment type="subunit">
    <text evidence="6">The complex is composed of six subunits: RnfA, RnfB, RnfC, RnfD, RnfE and RnfG.</text>
</comment>
<proteinExistence type="inferred from homology"/>
<evidence type="ECO:0000256" key="7">
    <source>
        <dbReference type="SAM" id="Phobius"/>
    </source>
</evidence>
<dbReference type="HAMAP" id="MF_00479">
    <property type="entry name" value="RsxG_RnfG"/>
    <property type="match status" value="1"/>
</dbReference>
<dbReference type="NCBIfam" id="NF002519">
    <property type="entry name" value="PRK01908.1"/>
    <property type="match status" value="1"/>
</dbReference>
<keyword evidence="10" id="KW-1185">Reference proteome</keyword>
<dbReference type="GO" id="GO:0005886">
    <property type="term" value="C:plasma membrane"/>
    <property type="evidence" value="ECO:0007669"/>
    <property type="project" value="UniProtKB-SubCell"/>
</dbReference>
<comment type="cofactor">
    <cofactor evidence="6">
        <name>FMN</name>
        <dbReference type="ChEBI" id="CHEBI:58210"/>
    </cofactor>
</comment>
<dbReference type="Pfam" id="PF04205">
    <property type="entry name" value="FMN_bind"/>
    <property type="match status" value="1"/>
</dbReference>
<evidence type="ECO:0000259" key="8">
    <source>
        <dbReference type="SMART" id="SM00900"/>
    </source>
</evidence>
<dbReference type="EMBL" id="AP027272">
    <property type="protein sequence ID" value="BDX07484.1"/>
    <property type="molecule type" value="Genomic_DNA"/>
</dbReference>
<dbReference type="GO" id="GO:0010181">
    <property type="term" value="F:FMN binding"/>
    <property type="evidence" value="ECO:0007669"/>
    <property type="project" value="InterPro"/>
</dbReference>
<dbReference type="EC" id="7.-.-.-" evidence="6"/>
<keyword evidence="6 7" id="KW-1133">Transmembrane helix</keyword>
<keyword evidence="1 6" id="KW-0813">Transport</keyword>
<comment type="similarity">
    <text evidence="6">Belongs to the RnfG family.</text>
</comment>
<dbReference type="NCBIfam" id="TIGR01947">
    <property type="entry name" value="rnfG"/>
    <property type="match status" value="1"/>
</dbReference>
<feature type="modified residue" description="FMN phosphoryl threonine" evidence="6">
    <location>
        <position position="172"/>
    </location>
</feature>
<evidence type="ECO:0000256" key="5">
    <source>
        <dbReference type="ARBA" id="ARBA00022982"/>
    </source>
</evidence>
<dbReference type="AlphaFoldDB" id="A0AA48HT34"/>
<keyword evidence="4 6" id="KW-0288">FMN</keyword>
<organism evidence="9 10">
    <name type="scientific">Planctobacterium marinum</name>
    <dbReference type="NCBI Taxonomy" id="1631968"/>
    <lineage>
        <taxon>Bacteria</taxon>
        <taxon>Pseudomonadati</taxon>
        <taxon>Pseudomonadota</taxon>
        <taxon>Gammaproteobacteria</taxon>
        <taxon>Alteromonadales</taxon>
        <taxon>Alteromonadaceae</taxon>
        <taxon>Planctobacterium</taxon>
    </lineage>
</organism>
<dbReference type="GO" id="GO:0009055">
    <property type="term" value="F:electron transfer activity"/>
    <property type="evidence" value="ECO:0007669"/>
    <property type="project" value="InterPro"/>
</dbReference>
<keyword evidence="6" id="KW-1278">Translocase</keyword>
<keyword evidence="6" id="KW-1003">Cell membrane</keyword>
<accession>A0AA48HT34</accession>
<gene>
    <name evidence="6" type="primary">rnfG</name>
    <name evidence="9" type="ORF">MACH26_30050</name>
</gene>
<keyword evidence="5 6" id="KW-0249">Electron transport</keyword>
<protein>
    <recommendedName>
        <fullName evidence="6">Ion-translocating oxidoreductase complex subunit G</fullName>
        <ecNumber evidence="6">7.-.-.-</ecNumber>
    </recommendedName>
    <alternativeName>
        <fullName evidence="6">Rnf electron transport complex subunit G</fullName>
    </alternativeName>
</protein>
<dbReference type="PANTHER" id="PTHR36118:SF1">
    <property type="entry name" value="ION-TRANSLOCATING OXIDOREDUCTASE COMPLEX SUBUNIT G"/>
    <property type="match status" value="1"/>
</dbReference>
<dbReference type="InterPro" id="IPR010209">
    <property type="entry name" value="Ion_transpt_RnfG/RsxG"/>
</dbReference>
<keyword evidence="6 7" id="KW-0472">Membrane</keyword>
<dbReference type="InterPro" id="IPR007329">
    <property type="entry name" value="FMN-bd"/>
</dbReference>
<dbReference type="Proteomes" id="UP001333710">
    <property type="component" value="Chromosome"/>
</dbReference>
<keyword evidence="2 6" id="KW-0597">Phosphoprotein</keyword>